<keyword evidence="1" id="KW-0732">Signal</keyword>
<dbReference type="InterPro" id="IPR025667">
    <property type="entry name" value="SprB_repeat"/>
</dbReference>
<reference evidence="2 3" key="1">
    <citation type="submission" date="2019-09" db="EMBL/GenBank/DDBJ databases">
        <title>Chitinophaga ginsengihumi sp. nov., isolated from soil of ginseng rhizosphere.</title>
        <authorList>
            <person name="Lee J."/>
        </authorList>
    </citation>
    <scope>NUCLEOTIDE SEQUENCE [LARGE SCALE GENOMIC DNA]</scope>
    <source>
        <strain evidence="2 3">BN140078</strain>
    </source>
</reference>
<gene>
    <name evidence="2" type="ORF">F0L74_20995</name>
</gene>
<dbReference type="SUPFAM" id="SSF49299">
    <property type="entry name" value="PKD domain"/>
    <property type="match status" value="1"/>
</dbReference>
<evidence type="ECO:0000313" key="2">
    <source>
        <dbReference type="EMBL" id="KAA2238698.1"/>
    </source>
</evidence>
<comment type="caution">
    <text evidence="2">The sequence shown here is derived from an EMBL/GenBank/DDBJ whole genome shotgun (WGS) entry which is preliminary data.</text>
</comment>
<evidence type="ECO:0008006" key="4">
    <source>
        <dbReference type="Google" id="ProtNLM"/>
    </source>
</evidence>
<feature type="signal peptide" evidence="1">
    <location>
        <begin position="1"/>
        <end position="20"/>
    </location>
</feature>
<sequence length="1850" mass="193299">MTTKRIGLLLVLLLCGWAVSAQTTFYECAYRINFDVNDPGGFCHVPGIDIKTTLWERREAGMSHVVANYSDFGILSGGEALIENRIYLPWRPPFLNVWVTNPNIFEFISTDTQSGNVFSGTYTNFNADIIPDCQPFLRDADFTVIQHECVISGAGKISYCADEYVDLSVNEFPEHVQWEISSDGTNFIPFRETFFLSSDIFFSYQDVVNSGVSNPGGVLSFRATVDYGNNTIMHPAVVSGIHFDPPMPGPNVIQATPPNCAGQNGKIDLSDFKYTNGTSYNGSIPLTARFQDVNTGDVYTSVPAFNTGSYSMPLPPGTYQLKLTSSSTTCVKDMGTVPTVGAAPPPLALSASASCNTGAPAFTLSATGGSTPYTFSIDGVSNPDADNVFTGLAPGTPYTLWVHDAKDCSTSIPKTTQAAVTVTLSGKTDPTSPGLSDGSIAVTAGGGAGGPYTYSLDNQHWQSSNEFGSLPQGDYNIWVSDAQSCITAVPLPVSLKDPVPLVVGATPTPITCNGRADGKVTVTANGGLPPYTYSADNITFLPLNNFSDLAAGLYTVWAKDSKGNTGSAPFTITMPPVLSISVSAQQDVPCNGQSNGQITVTADGGTGALQYSLNDGPLQAQPVFNVPAGQYTVMVEDVNSCRAYTSQLNIAQPAQAVSLSVAPVNVGCNGESTGSITITAGNGVGPYQYQLNTGAWQPANVFDKLAAGVYTVNVKDSKGCPATQPNIGISEPPRLTISRDALTDAKCFNEATGSVTVSAAGGSGTVRYYINTAPAVPNATGIFTGLPAGDYIVTAKDDHNCTATVDAPVGQPVLLELTATITKVSCFGGATGKVALEEHGGTPPFTYSVDGVNFGSQALFENLYAGHYTATVKDAHNCSASVPVDIDESPLLSFTATSTDALCAGTPTGTITITGDGGKPPYTYSVDGAPFQSANVWQNITPGARLVSIKDANSCVKSNNIIVGQRPALTLQVTDKKPAGCAGGNAGALTVSAGGGTGTYTYSINGGAFQSSPVFNNLTAGSYTIVVKDDNDCRRSITDDVTESTALTLQVLNKTDILCAGEATGSMELKAGGGTGPYTYSLNGAPFQTSPIYTQLRAGNYTITVKDNNLCSRGFTVPLAALHPPLIASLDAVLPATCNDKGSITVIDVQGGSSPYSYSLDNAVYNTNPTFNNLVGGEYTVYIKDANGCTIDRSISAAGPASLHATVQTQLAACNGQNTGSLKVMSVSGGNNQYEYSLDGVSYQTSAEFKNLRAGVYQVRVRDVPYTCQTVVTGEVKEPTALSLQLINNTPVSCFNGRNGSLTVSAGGGTAPYAFALDNGVFNTTPSFINLAAGQYTLKVKDAQGCPASVPGEVKQPPLLTAAVAASKDISCAGMDNGEITLSAAGGVTPYQYSMDRVSYRTTPTFMQLQKGAYTLQVKDNNGCIQTVKDTINEPEILQLKVTEAKDIACFGKATGSIQVAASGGAKGYTYALNTLPSQDNGSFGSLTAGTYLLSVQDANLCGAHESVTLQQSTQMQVTKQVTQPGCSDQADGSVAITVTGGTTPYAYSWNDPALNGNAVNGLGSGTYTVTVTDAHGCEAEESAVLVQPEAVQIGLGFTDTVLCTGQTLPLDAGNAGATYSWTSDAGFSSQERTVLLDKAGHYTLTVTNKNGCKAEGSFNVQISGEALAADFLLSSYGLTGDTIVLVDVSKPTPSTHDWTLPTGARDAGSAAGGALRQLIFDQPGDYTIQMMVTLGGCVDMISKTITILPADQGPVADSLLGYREKLVKEMMAYPNPTDGPFKVRISLSKAADINLKLISFNTGNIVDVKTAGGTDNYEIPFDAAQLPQGIYIIALQVEKEYQVIRVLKL</sequence>
<dbReference type="Gene3D" id="2.60.40.740">
    <property type="match status" value="1"/>
</dbReference>
<dbReference type="Pfam" id="PF13573">
    <property type="entry name" value="SprB"/>
    <property type="match status" value="15"/>
</dbReference>
<evidence type="ECO:0000256" key="1">
    <source>
        <dbReference type="SAM" id="SignalP"/>
    </source>
</evidence>
<name>A0A5B2VJ52_9BACT</name>
<organism evidence="2 3">
    <name type="scientific">Chitinophaga agrisoli</name>
    <dbReference type="NCBI Taxonomy" id="2607653"/>
    <lineage>
        <taxon>Bacteria</taxon>
        <taxon>Pseudomonadati</taxon>
        <taxon>Bacteroidota</taxon>
        <taxon>Chitinophagia</taxon>
        <taxon>Chitinophagales</taxon>
        <taxon>Chitinophagaceae</taxon>
        <taxon>Chitinophaga</taxon>
    </lineage>
</organism>
<evidence type="ECO:0000313" key="3">
    <source>
        <dbReference type="Proteomes" id="UP000324611"/>
    </source>
</evidence>
<dbReference type="Proteomes" id="UP000324611">
    <property type="component" value="Unassembled WGS sequence"/>
</dbReference>
<dbReference type="RefSeq" id="WP_149839877.1">
    <property type="nucleotide sequence ID" value="NZ_VUOC01000004.1"/>
</dbReference>
<keyword evidence="3" id="KW-1185">Reference proteome</keyword>
<dbReference type="EMBL" id="VUOC01000004">
    <property type="protein sequence ID" value="KAA2238698.1"/>
    <property type="molecule type" value="Genomic_DNA"/>
</dbReference>
<proteinExistence type="predicted"/>
<reference evidence="2 3" key="2">
    <citation type="submission" date="2019-09" db="EMBL/GenBank/DDBJ databases">
        <authorList>
            <person name="Jin C."/>
        </authorList>
    </citation>
    <scope>NUCLEOTIDE SEQUENCE [LARGE SCALE GENOMIC DNA]</scope>
    <source>
        <strain evidence="2 3">BN140078</strain>
    </source>
</reference>
<protein>
    <recommendedName>
        <fullName evidence="4">Secreted protein (Por secretion system target)</fullName>
    </recommendedName>
</protein>
<feature type="chain" id="PRO_5022872276" description="Secreted protein (Por secretion system target)" evidence="1">
    <location>
        <begin position="21"/>
        <end position="1850"/>
    </location>
</feature>
<accession>A0A5B2VJ52</accession>
<dbReference type="InterPro" id="IPR035986">
    <property type="entry name" value="PKD_dom_sf"/>
</dbReference>